<accession>A0ABZ2KNE9</accession>
<dbReference type="RefSeq" id="WP_394850691.1">
    <property type="nucleotide sequence ID" value="NZ_CP089982.1"/>
</dbReference>
<gene>
    <name evidence="1" type="ORF">LZC95_24940</name>
</gene>
<name>A0ABZ2KNE9_9BACT</name>
<dbReference type="Proteomes" id="UP001379533">
    <property type="component" value="Chromosome"/>
</dbReference>
<evidence type="ECO:0000313" key="1">
    <source>
        <dbReference type="EMBL" id="WXB00050.1"/>
    </source>
</evidence>
<dbReference type="EMBL" id="CP089982">
    <property type="protein sequence ID" value="WXB00050.1"/>
    <property type="molecule type" value="Genomic_DNA"/>
</dbReference>
<organism evidence="1 2">
    <name type="scientific">Pendulispora brunnea</name>
    <dbReference type="NCBI Taxonomy" id="2905690"/>
    <lineage>
        <taxon>Bacteria</taxon>
        <taxon>Pseudomonadati</taxon>
        <taxon>Myxococcota</taxon>
        <taxon>Myxococcia</taxon>
        <taxon>Myxococcales</taxon>
        <taxon>Sorangiineae</taxon>
        <taxon>Pendulisporaceae</taxon>
        <taxon>Pendulispora</taxon>
    </lineage>
</organism>
<reference evidence="1 2" key="1">
    <citation type="submission" date="2021-12" db="EMBL/GenBank/DDBJ databases">
        <title>Discovery of the Pendulisporaceae a myxobacterial family with distinct sporulation behavior and unique specialized metabolism.</title>
        <authorList>
            <person name="Garcia R."/>
            <person name="Popoff A."/>
            <person name="Bader C.D."/>
            <person name="Loehr J."/>
            <person name="Walesch S."/>
            <person name="Walt C."/>
            <person name="Boldt J."/>
            <person name="Bunk B."/>
            <person name="Haeckl F.J.F.P.J."/>
            <person name="Gunesch A.P."/>
            <person name="Birkelbach J."/>
            <person name="Nuebel U."/>
            <person name="Pietschmann T."/>
            <person name="Bach T."/>
            <person name="Mueller R."/>
        </authorList>
    </citation>
    <scope>NUCLEOTIDE SEQUENCE [LARGE SCALE GENOMIC DNA]</scope>
    <source>
        <strain evidence="1 2">MSr12523</strain>
    </source>
</reference>
<protein>
    <submittedName>
        <fullName evidence="1">Uncharacterized protein</fullName>
    </submittedName>
</protein>
<keyword evidence="2" id="KW-1185">Reference proteome</keyword>
<evidence type="ECO:0000313" key="2">
    <source>
        <dbReference type="Proteomes" id="UP001379533"/>
    </source>
</evidence>
<sequence length="375" mass="38957">MRRSSVIFSTALTTVFIGAIWGCGDLFHSTDFSEVSKRDDKPINFCEWDQGTAALRAEHACTMLLSCQKGFAADAPNALGECMRRAIMAYDCQVAPNRPVKGKTRAFWDCLWRAKTCVAQDPTKENDVAECFKLDDGSSPPTGCQQRDTDYVTCEGPLRAQCRAHSPQAEFDPCVATGQTCAVLPGNKVVCAGSSNGACASPGCDTTRLHTCSDGGMPQDHGVDCANFGGEACMVASDAGPACKLSAPPLPDGGAPEPDASAGEACPPSGQVVCAGGTARGCPTGIWETVQCEHMGLACTTTPADVGDAFDVSRACGNRTAACPDDCDGEKLVACIRGAKLGAIDCANHGLGKCTKQQTADGKTQATCGPPLPRP</sequence>
<proteinExistence type="predicted"/>